<evidence type="ECO:0000313" key="1">
    <source>
        <dbReference type="EMBL" id="MUN29117.1"/>
    </source>
</evidence>
<dbReference type="RefSeq" id="WP_156016686.1">
    <property type="nucleotide sequence ID" value="NZ_WGGD01000005.1"/>
</dbReference>
<name>A0A6A9QIL1_SULME</name>
<proteinExistence type="predicted"/>
<protein>
    <submittedName>
        <fullName evidence="1">Uncharacterized protein</fullName>
    </submittedName>
</protein>
<dbReference type="EMBL" id="WGGD01000005">
    <property type="protein sequence ID" value="MUN29117.1"/>
    <property type="molecule type" value="Genomic_DNA"/>
</dbReference>
<reference evidence="1 2" key="1">
    <citation type="submission" date="2019-10" db="EMBL/GenBank/DDBJ databases">
        <title>Sequencing and Assembly of Multiple Reported Metal-Biooxidizing Members of the Extremely Thermoacidophilic Archaeal Family Sulfolobaceae.</title>
        <authorList>
            <person name="Counts J.A."/>
            <person name="Kelly R.M."/>
        </authorList>
    </citation>
    <scope>NUCLEOTIDE SEQUENCE [LARGE SCALE GENOMIC DNA]</scope>
    <source>
        <strain evidence="1 2">DSM 6482</strain>
    </source>
</reference>
<evidence type="ECO:0000313" key="2">
    <source>
        <dbReference type="Proteomes" id="UP000470772"/>
    </source>
</evidence>
<dbReference type="AlphaFoldDB" id="A0A6A9QIL1"/>
<comment type="caution">
    <text evidence="1">The sequence shown here is derived from an EMBL/GenBank/DDBJ whole genome shotgun (WGS) entry which is preliminary data.</text>
</comment>
<organism evidence="1 2">
    <name type="scientific">Sulfuracidifex metallicus DSM 6482 = JCM 9184</name>
    <dbReference type="NCBI Taxonomy" id="523847"/>
    <lineage>
        <taxon>Archaea</taxon>
        <taxon>Thermoproteota</taxon>
        <taxon>Thermoprotei</taxon>
        <taxon>Sulfolobales</taxon>
        <taxon>Sulfolobaceae</taxon>
        <taxon>Sulfuracidifex</taxon>
    </lineage>
</organism>
<keyword evidence="2" id="KW-1185">Reference proteome</keyword>
<accession>A0A6A9QIL1</accession>
<gene>
    <name evidence="1" type="ORF">GC250_06660</name>
</gene>
<sequence>MTKEIEINYANVWSFLLNKGEAYVIRAEEFQPGEYICRHETESVQCIVDKVIEANPLVMREYVNKSGFSSLQEWMSRAAKVHMSHVRGGPFRKMMSLMDKKYLLHLKLILENKE</sequence>
<dbReference type="Proteomes" id="UP000470772">
    <property type="component" value="Unassembled WGS sequence"/>
</dbReference>